<accession>A0AAD8IZ04</accession>
<evidence type="ECO:0000313" key="3">
    <source>
        <dbReference type="Proteomes" id="UP001237642"/>
    </source>
</evidence>
<dbReference type="PANTHER" id="PTHR16469:SF27">
    <property type="entry name" value="UBIQUITIN-ASSOCIATED AND SH3 DOMAIN-CONTAINING BA-RELATED"/>
    <property type="match status" value="1"/>
</dbReference>
<evidence type="ECO:0000313" key="2">
    <source>
        <dbReference type="EMBL" id="KAK1393854.1"/>
    </source>
</evidence>
<evidence type="ECO:0000256" key="1">
    <source>
        <dbReference type="SAM" id="MobiDB-lite"/>
    </source>
</evidence>
<dbReference type="InterPro" id="IPR051710">
    <property type="entry name" value="Phosphatase_SH3-domain"/>
</dbReference>
<feature type="region of interest" description="Disordered" evidence="1">
    <location>
        <begin position="173"/>
        <end position="192"/>
    </location>
</feature>
<gene>
    <name evidence="2" type="ORF">POM88_012910</name>
</gene>
<proteinExistence type="predicted"/>
<dbReference type="SUPFAM" id="SSF53254">
    <property type="entry name" value="Phosphoglycerate mutase-like"/>
    <property type="match status" value="1"/>
</dbReference>
<dbReference type="Gene3D" id="3.40.50.1240">
    <property type="entry name" value="Phosphoglycerate mutase-like"/>
    <property type="match status" value="1"/>
</dbReference>
<dbReference type="AlphaFoldDB" id="A0AAD8IZ04"/>
<name>A0AAD8IZ04_9APIA</name>
<dbReference type="Pfam" id="PF00300">
    <property type="entry name" value="His_Phos_1"/>
    <property type="match status" value="1"/>
</dbReference>
<feature type="compositionally biased region" description="Low complexity" evidence="1">
    <location>
        <begin position="179"/>
        <end position="192"/>
    </location>
</feature>
<dbReference type="EMBL" id="JAUIZM010000003">
    <property type="protein sequence ID" value="KAK1393854.1"/>
    <property type="molecule type" value="Genomic_DNA"/>
</dbReference>
<keyword evidence="3" id="KW-1185">Reference proteome</keyword>
<reference evidence="2" key="1">
    <citation type="submission" date="2023-02" db="EMBL/GenBank/DDBJ databases">
        <title>Genome of toxic invasive species Heracleum sosnowskyi carries increased number of genes despite the absence of recent whole-genome duplications.</title>
        <authorList>
            <person name="Schelkunov M."/>
            <person name="Shtratnikova V."/>
            <person name="Makarenko M."/>
            <person name="Klepikova A."/>
            <person name="Omelchenko D."/>
            <person name="Novikova G."/>
            <person name="Obukhova E."/>
            <person name="Bogdanov V."/>
            <person name="Penin A."/>
            <person name="Logacheva M."/>
        </authorList>
    </citation>
    <scope>NUCLEOTIDE SEQUENCE</scope>
    <source>
        <strain evidence="2">Hsosn_3</strain>
        <tissue evidence="2">Leaf</tissue>
    </source>
</reference>
<reference evidence="2" key="2">
    <citation type="submission" date="2023-05" db="EMBL/GenBank/DDBJ databases">
        <authorList>
            <person name="Schelkunov M.I."/>
        </authorList>
    </citation>
    <scope>NUCLEOTIDE SEQUENCE</scope>
    <source>
        <strain evidence="2">Hsosn_3</strain>
        <tissue evidence="2">Leaf</tissue>
    </source>
</reference>
<dbReference type="InterPro" id="IPR013078">
    <property type="entry name" value="His_Pase_superF_clade-1"/>
</dbReference>
<dbReference type="InterPro" id="IPR029033">
    <property type="entry name" value="His_PPase_superfam"/>
</dbReference>
<dbReference type="Proteomes" id="UP001237642">
    <property type="component" value="Unassembled WGS sequence"/>
</dbReference>
<protein>
    <submittedName>
        <fullName evidence="2">Uncharacterized protein</fullName>
    </submittedName>
</protein>
<organism evidence="2 3">
    <name type="scientific">Heracleum sosnowskyi</name>
    <dbReference type="NCBI Taxonomy" id="360622"/>
    <lineage>
        <taxon>Eukaryota</taxon>
        <taxon>Viridiplantae</taxon>
        <taxon>Streptophyta</taxon>
        <taxon>Embryophyta</taxon>
        <taxon>Tracheophyta</taxon>
        <taxon>Spermatophyta</taxon>
        <taxon>Magnoliopsida</taxon>
        <taxon>eudicotyledons</taxon>
        <taxon>Gunneridae</taxon>
        <taxon>Pentapetalae</taxon>
        <taxon>asterids</taxon>
        <taxon>campanulids</taxon>
        <taxon>Apiales</taxon>
        <taxon>Apiaceae</taxon>
        <taxon>Apioideae</taxon>
        <taxon>apioid superclade</taxon>
        <taxon>Tordylieae</taxon>
        <taxon>Tordyliinae</taxon>
        <taxon>Heracleum</taxon>
    </lineage>
</organism>
<dbReference type="PANTHER" id="PTHR16469">
    <property type="entry name" value="UBIQUITIN-ASSOCIATED AND SH3 DOMAIN-CONTAINING BA-RELATED"/>
    <property type="match status" value="1"/>
</dbReference>
<comment type="caution">
    <text evidence="2">The sequence shown here is derived from an EMBL/GenBank/DDBJ whole genome shotgun (WGS) entry which is preliminary data.</text>
</comment>
<sequence length="235" mass="26284">MRLDLGSFKFQGRASHRATAFQSQQQSGFERTGILEPVDAAGQKLLSVVTKVSVEYGLCEMLNTTAIRPAMAPEDGNFTFNISECEATLPGGIVDYTVDPVYQKLPRWEETVAAARERYVDVIKALADKYPSENLLLVTHDNKLRAYFNRFQVKLKRNVATFAAGFRANSKELQTQANGDGKPATGAKTTGTEVQNELVENKSQNKIENVDWEDVFLLSDDAIELEWPLETPEFR</sequence>